<dbReference type="RefSeq" id="XP_070912109.1">
    <property type="nucleotide sequence ID" value="XM_071056008.1"/>
</dbReference>
<dbReference type="EMBL" id="BAAFSV010000001">
    <property type="protein sequence ID" value="GAB1310376.1"/>
    <property type="molecule type" value="Genomic_DNA"/>
</dbReference>
<proteinExistence type="predicted"/>
<dbReference type="Pfam" id="PF06881">
    <property type="entry name" value="Elongin_A"/>
    <property type="match status" value="1"/>
</dbReference>
<feature type="compositionally biased region" description="Polar residues" evidence="1">
    <location>
        <begin position="347"/>
        <end position="357"/>
    </location>
</feature>
<evidence type="ECO:0000313" key="3">
    <source>
        <dbReference type="Proteomes" id="UP001628179"/>
    </source>
</evidence>
<dbReference type="InterPro" id="IPR010684">
    <property type="entry name" value="RNA_pol_II_trans_fac_SIII_A"/>
</dbReference>
<comment type="caution">
    <text evidence="2">The sequence shown here is derived from an EMBL/GenBank/DDBJ whole genome shotgun (WGS) entry which is preliminary data.</text>
</comment>
<dbReference type="PANTHER" id="PTHR47543:SF2">
    <property type="entry name" value="RNA POLYMERASE II TRANSCRIPTION FACTOR SIII SUBUNIT A"/>
    <property type="match status" value="1"/>
</dbReference>
<feature type="region of interest" description="Disordered" evidence="1">
    <location>
        <begin position="130"/>
        <end position="156"/>
    </location>
</feature>
<feature type="region of interest" description="Disordered" evidence="1">
    <location>
        <begin position="247"/>
        <end position="425"/>
    </location>
</feature>
<dbReference type="PANTHER" id="PTHR47543">
    <property type="entry name" value="OS08G0169600 PROTEIN"/>
    <property type="match status" value="1"/>
</dbReference>
<dbReference type="Proteomes" id="UP001628179">
    <property type="component" value="Unassembled WGS sequence"/>
</dbReference>
<organism evidence="2 3">
    <name type="scientific">Madurella fahalii</name>
    <dbReference type="NCBI Taxonomy" id="1157608"/>
    <lineage>
        <taxon>Eukaryota</taxon>
        <taxon>Fungi</taxon>
        <taxon>Dikarya</taxon>
        <taxon>Ascomycota</taxon>
        <taxon>Pezizomycotina</taxon>
        <taxon>Sordariomycetes</taxon>
        <taxon>Sordariomycetidae</taxon>
        <taxon>Sordariales</taxon>
        <taxon>Sordariales incertae sedis</taxon>
        <taxon>Madurella</taxon>
    </lineage>
</organism>
<gene>
    <name evidence="2" type="ORF">MFIFM68171_00586</name>
</gene>
<accession>A0ABQ0FXZ3</accession>
<reference evidence="2 3" key="1">
    <citation type="submission" date="2024-09" db="EMBL/GenBank/DDBJ databases">
        <title>Itraconazole resistance in Madurella fahalii resulting from another homologue of gene encoding cytochrome P450 14-alpha sterol demethylase (CYP51).</title>
        <authorList>
            <person name="Yoshioka I."/>
            <person name="Fahal A.H."/>
            <person name="Kaneko S."/>
            <person name="Yaguchi T."/>
        </authorList>
    </citation>
    <scope>NUCLEOTIDE SEQUENCE [LARGE SCALE GENOMIC DNA]</scope>
    <source>
        <strain evidence="2 3">IFM 68171</strain>
    </source>
</reference>
<protein>
    <submittedName>
        <fullName evidence="2">RNA polymerase II transcription factor SIII subunit A</fullName>
    </submittedName>
</protein>
<name>A0ABQ0FXZ3_9PEZI</name>
<feature type="compositionally biased region" description="Polar residues" evidence="1">
    <location>
        <begin position="320"/>
        <end position="330"/>
    </location>
</feature>
<sequence>MPGPRSLAEMCMAVAIDNIKNITSFGSLPAELVSPLLRLVKTADHLHALEVDSDDLYGATAEHWQRIIKKDFPILSSKHNFVPESPKSWFKVWQMYRKLEEEANAAATEKLKQGLAAHKEQRDSHRAVIISAKESRNLRLPKPPGPRTSRHWSLQPRQKQTFLSKTRAELAARAKHFKLATPTGKLQVPAGQIKNAPEAMLNNARIALQANPEIRTIRAPRKTVPQSMSAREREMKERGARLLQIKRTATGTPALNDREDQLPKNKSSATANIVRFSDDEDQGGHGGDGLDEYDDLFGDLASDSPSRHGALSVELLEESVPSQSQSTPKQASKRRRGLSAAPGANKITETAKSPPKTSTRDAPPTFPAGQTSPGAAPPKPTPHTADLSTGPQLPAGSSSLPMQLKRKRPLLDVCMRTDKSKRFHR</sequence>
<evidence type="ECO:0000313" key="2">
    <source>
        <dbReference type="EMBL" id="GAB1310376.1"/>
    </source>
</evidence>
<evidence type="ECO:0000256" key="1">
    <source>
        <dbReference type="SAM" id="MobiDB-lite"/>
    </source>
</evidence>
<feature type="compositionally biased region" description="Polar residues" evidence="1">
    <location>
        <begin position="386"/>
        <end position="401"/>
    </location>
</feature>
<dbReference type="GeneID" id="98171331"/>
<feature type="compositionally biased region" description="Basic and acidic residues" evidence="1">
    <location>
        <begin position="415"/>
        <end position="425"/>
    </location>
</feature>
<dbReference type="Gene3D" id="6.10.250.3180">
    <property type="match status" value="1"/>
</dbReference>
<keyword evidence="3" id="KW-1185">Reference proteome</keyword>